<dbReference type="EMBL" id="FXZK01000005">
    <property type="protein sequence ID" value="SMY08579.1"/>
    <property type="molecule type" value="Genomic_DNA"/>
</dbReference>
<organism evidence="2 3">
    <name type="scientific">Flavimaricola marinus</name>
    <dbReference type="NCBI Taxonomy" id="1819565"/>
    <lineage>
        <taxon>Bacteria</taxon>
        <taxon>Pseudomonadati</taxon>
        <taxon>Pseudomonadota</taxon>
        <taxon>Alphaproteobacteria</taxon>
        <taxon>Rhodobacterales</taxon>
        <taxon>Paracoccaceae</taxon>
        <taxon>Flavimaricola</taxon>
    </lineage>
</organism>
<feature type="signal peptide" evidence="1">
    <location>
        <begin position="1"/>
        <end position="17"/>
    </location>
</feature>
<evidence type="ECO:0000313" key="3">
    <source>
        <dbReference type="Proteomes" id="UP000201613"/>
    </source>
</evidence>
<name>A0A238LFX2_9RHOB</name>
<gene>
    <name evidence="2" type="ORF">LOM8899_02733</name>
</gene>
<evidence type="ECO:0000256" key="1">
    <source>
        <dbReference type="SAM" id="SignalP"/>
    </source>
</evidence>
<dbReference type="Proteomes" id="UP000201613">
    <property type="component" value="Unassembled WGS sequence"/>
</dbReference>
<protein>
    <submittedName>
        <fullName evidence="2">Uncharacterized protein</fullName>
    </submittedName>
</protein>
<sequence length="164" mass="18005">MRNIICISLMLATPAAAQPLFDPSCYARDYSPEHLASQPDQIVDEFLLQFSHDTKYDQTFAWISVELTDQGHVAGTPLAGQTLDQGLICWVDDVTAGCSVECDGGWFEVTRNDGNILELRTDYLLVGDTEGCGGAVDLSEGPGRTTTYRLMRVANAICDERIPR</sequence>
<proteinExistence type="predicted"/>
<keyword evidence="1" id="KW-0732">Signal</keyword>
<dbReference type="AlphaFoldDB" id="A0A238LFX2"/>
<dbReference type="OrthoDB" id="7839213at2"/>
<accession>A0A238LFX2</accession>
<feature type="chain" id="PRO_5013212260" evidence="1">
    <location>
        <begin position="18"/>
        <end position="164"/>
    </location>
</feature>
<reference evidence="2 3" key="1">
    <citation type="submission" date="2017-05" db="EMBL/GenBank/DDBJ databases">
        <authorList>
            <person name="Song R."/>
            <person name="Chenine A.L."/>
            <person name="Ruprecht R.M."/>
        </authorList>
    </citation>
    <scope>NUCLEOTIDE SEQUENCE [LARGE SCALE GENOMIC DNA]</scope>
    <source>
        <strain evidence="2 3">CECT 8899</strain>
    </source>
</reference>
<keyword evidence="3" id="KW-1185">Reference proteome</keyword>
<evidence type="ECO:0000313" key="2">
    <source>
        <dbReference type="EMBL" id="SMY08579.1"/>
    </source>
</evidence>
<dbReference type="RefSeq" id="WP_133065031.1">
    <property type="nucleotide sequence ID" value="NZ_FXZK01000005.1"/>
</dbReference>